<dbReference type="InterPro" id="IPR011990">
    <property type="entry name" value="TPR-like_helical_dom_sf"/>
</dbReference>
<dbReference type="Pfam" id="PF13374">
    <property type="entry name" value="TPR_10"/>
    <property type="match status" value="2"/>
</dbReference>
<evidence type="ECO:0000256" key="1">
    <source>
        <dbReference type="ARBA" id="ARBA00022737"/>
    </source>
</evidence>
<proteinExistence type="predicted"/>
<feature type="compositionally biased region" description="Basic and acidic residues" evidence="4">
    <location>
        <begin position="11"/>
        <end position="26"/>
    </location>
</feature>
<keyword evidence="1" id="KW-0677">Repeat</keyword>
<name>A0ABD3PVH6_9STRA</name>
<feature type="compositionally biased region" description="Polar residues" evidence="4">
    <location>
        <begin position="1"/>
        <end position="10"/>
    </location>
</feature>
<dbReference type="Pfam" id="PF13424">
    <property type="entry name" value="TPR_12"/>
    <property type="match status" value="1"/>
</dbReference>
<keyword evidence="6" id="KW-1185">Reference proteome</keyword>
<feature type="region of interest" description="Disordered" evidence="4">
    <location>
        <begin position="288"/>
        <end position="318"/>
    </location>
</feature>
<accession>A0ABD3PVH6</accession>
<evidence type="ECO:0000313" key="5">
    <source>
        <dbReference type="EMBL" id="KAL3791326.1"/>
    </source>
</evidence>
<dbReference type="PROSITE" id="PS50005">
    <property type="entry name" value="TPR"/>
    <property type="match status" value="2"/>
</dbReference>
<evidence type="ECO:0000256" key="2">
    <source>
        <dbReference type="ARBA" id="ARBA00022803"/>
    </source>
</evidence>
<dbReference type="AlphaFoldDB" id="A0ABD3PVH6"/>
<feature type="region of interest" description="Disordered" evidence="4">
    <location>
        <begin position="217"/>
        <end position="236"/>
    </location>
</feature>
<reference evidence="5 6" key="1">
    <citation type="journal article" date="2020" name="G3 (Bethesda)">
        <title>Improved Reference Genome for Cyclotella cryptica CCMP332, a Model for Cell Wall Morphogenesis, Salinity Adaptation, and Lipid Production in Diatoms (Bacillariophyta).</title>
        <authorList>
            <person name="Roberts W.R."/>
            <person name="Downey K.M."/>
            <person name="Ruck E.C."/>
            <person name="Traller J.C."/>
            <person name="Alverson A.J."/>
        </authorList>
    </citation>
    <scope>NUCLEOTIDE SEQUENCE [LARGE SCALE GENOMIC DNA]</scope>
    <source>
        <strain evidence="5 6">CCMP332</strain>
    </source>
</reference>
<dbReference type="SUPFAM" id="SSF48452">
    <property type="entry name" value="TPR-like"/>
    <property type="match status" value="1"/>
</dbReference>
<gene>
    <name evidence="5" type="ORF">HJC23_006055</name>
</gene>
<feature type="region of interest" description="Disordered" evidence="4">
    <location>
        <begin position="496"/>
        <end position="515"/>
    </location>
</feature>
<dbReference type="InterPro" id="IPR019734">
    <property type="entry name" value="TPR_rpt"/>
</dbReference>
<dbReference type="EMBL" id="JABMIG020000115">
    <property type="protein sequence ID" value="KAL3791326.1"/>
    <property type="molecule type" value="Genomic_DNA"/>
</dbReference>
<evidence type="ECO:0008006" key="7">
    <source>
        <dbReference type="Google" id="ProtNLM"/>
    </source>
</evidence>
<feature type="region of interest" description="Disordered" evidence="4">
    <location>
        <begin position="1"/>
        <end position="42"/>
    </location>
</feature>
<feature type="repeat" description="TPR" evidence="3">
    <location>
        <begin position="416"/>
        <end position="449"/>
    </location>
</feature>
<dbReference type="Proteomes" id="UP001516023">
    <property type="component" value="Unassembled WGS sequence"/>
</dbReference>
<feature type="repeat" description="TPR" evidence="3">
    <location>
        <begin position="542"/>
        <end position="575"/>
    </location>
</feature>
<organism evidence="5 6">
    <name type="scientific">Cyclotella cryptica</name>
    <dbReference type="NCBI Taxonomy" id="29204"/>
    <lineage>
        <taxon>Eukaryota</taxon>
        <taxon>Sar</taxon>
        <taxon>Stramenopiles</taxon>
        <taxon>Ochrophyta</taxon>
        <taxon>Bacillariophyta</taxon>
        <taxon>Coscinodiscophyceae</taxon>
        <taxon>Thalassiosirophycidae</taxon>
        <taxon>Stephanodiscales</taxon>
        <taxon>Stephanodiscaceae</taxon>
        <taxon>Cyclotella</taxon>
    </lineage>
</organism>
<comment type="caution">
    <text evidence="5">The sequence shown here is derived from an EMBL/GenBank/DDBJ whole genome shotgun (WGS) entry which is preliminary data.</text>
</comment>
<protein>
    <recommendedName>
        <fullName evidence="7">Kinesin light chain</fullName>
    </recommendedName>
</protein>
<dbReference type="PANTHER" id="PTHR45641:SF19">
    <property type="entry name" value="NEPHROCYSTIN-3"/>
    <property type="match status" value="1"/>
</dbReference>
<dbReference type="PANTHER" id="PTHR45641">
    <property type="entry name" value="TETRATRICOPEPTIDE REPEAT PROTEIN (AFU_ORTHOLOGUE AFUA_6G03870)"/>
    <property type="match status" value="1"/>
</dbReference>
<evidence type="ECO:0000256" key="3">
    <source>
        <dbReference type="PROSITE-ProRule" id="PRU00339"/>
    </source>
</evidence>
<evidence type="ECO:0000313" key="6">
    <source>
        <dbReference type="Proteomes" id="UP001516023"/>
    </source>
</evidence>
<keyword evidence="2 3" id="KW-0802">TPR repeat</keyword>
<evidence type="ECO:0000256" key="4">
    <source>
        <dbReference type="SAM" id="MobiDB-lite"/>
    </source>
</evidence>
<sequence>MLTFYPSHSSHLNDDGNIDSERHDNRFNSGASVSSSSVKSGLPPLARLRNKRIPSLLKDSYVTEEQQYGDDEDEATSSYSENSMTPSALNISQIATLGDSIPISTDVPSESVNNNNSTFSPQQSACSDSDEYCCRNTCTPSKYCGGKSGNIHSPTSVVLAQDDVFCGALASLENGDDMETDVAADNTDNTNTITTVNPKPPSFNKRGVTLSTTKSGKTMETYNNTSTDSELTDNNNTGEYRNAMDRMRKLMIGAADKDETEQDNVKNGEKMTDTSMETSIFADLISASNNPAEKSNNEDYDDASTVQNNRHSGPIDVDTLTRHVTPTERRHLRAMHKLGYYHLRQNEINQALNVFMEILRGQRERHGSRSLEVAMAMHNLGVVCVKGARFEEGARLCDGAVRIRVDKLGKDHLDVAVSLAQQGVALMEMQEYATALASFREALRIRRKALGSKHPLVIRLLNNIGCALFELNNLVESKTAFEEALALQRDLMRETSLGGNSSSNDSLTGSLDANDDQKDLGLEEKNLEVDPKGAHNMLLSIALTLCNLGSIHLRWGKYDESLVFYEEALLIQESVLGEDSKVVMNTNESIEFVITSREENRQALLENHGTTSNMDRLANLLRPRYEEGKKIYDKVSNEMSALIDSLASPTSTGDFREGGSTHFPCSAGDALDRGLVMKQLICGQPLMCVDEQSLNT</sequence>
<feature type="compositionally biased region" description="Low complexity" evidence="4">
    <location>
        <begin position="496"/>
        <end position="512"/>
    </location>
</feature>
<dbReference type="Gene3D" id="1.25.40.10">
    <property type="entry name" value="Tetratricopeptide repeat domain"/>
    <property type="match status" value="2"/>
</dbReference>
<feature type="compositionally biased region" description="Low complexity" evidence="4">
    <location>
        <begin position="29"/>
        <end position="41"/>
    </location>
</feature>
<dbReference type="SMART" id="SM00028">
    <property type="entry name" value="TPR"/>
    <property type="match status" value="4"/>
</dbReference>
<feature type="region of interest" description="Disordered" evidence="4">
    <location>
        <begin position="58"/>
        <end position="84"/>
    </location>
</feature>